<feature type="coiled-coil region" evidence="2">
    <location>
        <begin position="108"/>
        <end position="135"/>
    </location>
</feature>
<keyword evidence="5" id="KW-1185">Reference proteome</keyword>
<feature type="region of interest" description="Disordered" evidence="3">
    <location>
        <begin position="1"/>
        <end position="102"/>
    </location>
</feature>
<keyword evidence="1 2" id="KW-0175">Coiled coil</keyword>
<proteinExistence type="predicted"/>
<evidence type="ECO:0000256" key="2">
    <source>
        <dbReference type="SAM" id="Coils"/>
    </source>
</evidence>
<dbReference type="Proteomes" id="UP001159641">
    <property type="component" value="Unassembled WGS sequence"/>
</dbReference>
<accession>A0AB34HE63</accession>
<protein>
    <submittedName>
        <fullName evidence="4">Uncharacterized protein</fullName>
    </submittedName>
</protein>
<reference evidence="4 5" key="1">
    <citation type="submission" date="2022-11" db="EMBL/GenBank/DDBJ databases">
        <title>Whole genome sequence of Eschrichtius robustus ER-17-0199.</title>
        <authorList>
            <person name="Bruniche-Olsen A."/>
            <person name="Black A.N."/>
            <person name="Fields C.J."/>
            <person name="Walden K."/>
            <person name="Dewoody J.A."/>
        </authorList>
    </citation>
    <scope>NUCLEOTIDE SEQUENCE [LARGE SCALE GENOMIC DNA]</scope>
    <source>
        <strain evidence="4">ER-17-0199</strain>
        <tissue evidence="4">Blubber</tissue>
    </source>
</reference>
<feature type="compositionally biased region" description="Basic and acidic residues" evidence="3">
    <location>
        <begin position="283"/>
        <end position="299"/>
    </location>
</feature>
<dbReference type="AlphaFoldDB" id="A0AB34HE63"/>
<name>A0AB34HE63_ESCRO</name>
<organism evidence="4 5">
    <name type="scientific">Eschrichtius robustus</name>
    <name type="common">California gray whale</name>
    <name type="synonym">Eschrichtius gibbosus</name>
    <dbReference type="NCBI Taxonomy" id="9764"/>
    <lineage>
        <taxon>Eukaryota</taxon>
        <taxon>Metazoa</taxon>
        <taxon>Chordata</taxon>
        <taxon>Craniata</taxon>
        <taxon>Vertebrata</taxon>
        <taxon>Euteleostomi</taxon>
        <taxon>Mammalia</taxon>
        <taxon>Eutheria</taxon>
        <taxon>Laurasiatheria</taxon>
        <taxon>Artiodactyla</taxon>
        <taxon>Whippomorpha</taxon>
        <taxon>Cetacea</taxon>
        <taxon>Mysticeti</taxon>
        <taxon>Eschrichtiidae</taxon>
        <taxon>Eschrichtius</taxon>
    </lineage>
</organism>
<comment type="caution">
    <text evidence="4">The sequence shown here is derived from an EMBL/GenBank/DDBJ whole genome shotgun (WGS) entry which is preliminary data.</text>
</comment>
<dbReference type="EMBL" id="JAIQCJ010001385">
    <property type="protein sequence ID" value="KAJ8790036.1"/>
    <property type="molecule type" value="Genomic_DNA"/>
</dbReference>
<dbReference type="PANTHER" id="PTHR18870:SF8">
    <property type="entry name" value="PROTEIN FAM184B"/>
    <property type="match status" value="1"/>
</dbReference>
<evidence type="ECO:0000313" key="5">
    <source>
        <dbReference type="Proteomes" id="UP001159641"/>
    </source>
</evidence>
<evidence type="ECO:0000256" key="1">
    <source>
        <dbReference type="ARBA" id="ARBA00023054"/>
    </source>
</evidence>
<evidence type="ECO:0000256" key="3">
    <source>
        <dbReference type="SAM" id="MobiDB-lite"/>
    </source>
</evidence>
<gene>
    <name evidence="4" type="ORF">J1605_004788</name>
</gene>
<sequence>MDRDPAWVDETVPGHPHPILSSTSLEGSPEPSRRNSKALGDIPHREEVYPQEGTAPGSKSERGVQCQDAFPGWPPLQEGGGPGQAGSPTGKGAAEQDPSEGCGLWEENSQLKEAVRRLQAEVEQHRQEALQLRDQRRRLPFVLRFLLRGMLGWKSLDKPSCASTPPHRLLEEDQQAQRAREVEMLRQEHRKEMQAMVADFSSAQAQLQARLAALETDFTLKGRWYQLPCCFAELAHAMLSGCQQRVAGQAKQHSSAPITPTSSPSLRLSHCSTVANCTPARNRLKDSGEKPGKGESRPEDVQLIGRLQTCLKEREEIIKQLTVRLSGVFAFA</sequence>
<dbReference type="PANTHER" id="PTHR18870">
    <property type="entry name" value="PROTEIN TAG-278-RELATED"/>
    <property type="match status" value="1"/>
</dbReference>
<feature type="region of interest" description="Disordered" evidence="3">
    <location>
        <begin position="280"/>
        <end position="299"/>
    </location>
</feature>
<evidence type="ECO:0000313" key="4">
    <source>
        <dbReference type="EMBL" id="KAJ8790036.1"/>
    </source>
</evidence>